<dbReference type="Pfam" id="PF03013">
    <property type="entry name" value="Pyr_excise"/>
    <property type="match status" value="1"/>
</dbReference>
<proteinExistence type="predicted"/>
<protein>
    <submittedName>
        <fullName evidence="1">Pyrimidine dimer DNA glycosylase/endonuclease V</fullName>
    </submittedName>
</protein>
<dbReference type="InterPro" id="IPR004260">
    <property type="entry name" value="Pyr-dimer_DNA_glycosylase"/>
</dbReference>
<dbReference type="RefSeq" id="WP_263594896.1">
    <property type="nucleotide sequence ID" value="NZ_CP107020.1"/>
</dbReference>
<reference evidence="1" key="1">
    <citation type="submission" date="2022-10" db="EMBL/GenBank/DDBJ databases">
        <title>Whole-Genome Sequencing of Brachybacterium huguangmaarense BRM-3, Isolated from Betula schmidtii.</title>
        <authorList>
            <person name="Haam D."/>
        </authorList>
    </citation>
    <scope>NUCLEOTIDE SEQUENCE</scope>
    <source>
        <strain evidence="1">BRM-3</strain>
    </source>
</reference>
<keyword evidence="2" id="KW-1185">Reference proteome</keyword>
<organism evidence="1 2">
    <name type="scientific">Brachybacterium huguangmaarense</name>
    <dbReference type="NCBI Taxonomy" id="1652028"/>
    <lineage>
        <taxon>Bacteria</taxon>
        <taxon>Bacillati</taxon>
        <taxon>Actinomycetota</taxon>
        <taxon>Actinomycetes</taxon>
        <taxon>Micrococcales</taxon>
        <taxon>Dermabacteraceae</taxon>
        <taxon>Brachybacterium</taxon>
    </lineage>
</organism>
<dbReference type="Proteomes" id="UP001164305">
    <property type="component" value="Chromosome"/>
</dbReference>
<evidence type="ECO:0000313" key="1">
    <source>
        <dbReference type="EMBL" id="UYG17688.1"/>
    </source>
</evidence>
<gene>
    <name evidence="1" type="ORF">BRM3_04505</name>
</gene>
<sequence>MRLWSLHPAILDRAALVAVWREALLAQKVLAGETRGYTRHPQLERFRAQPRPLESVGAYLSGVRDEALARGYRFDALRIREAGDPAALPPIPVTRGQLALELEHLRAKCVERAPDWLDRLPAPGVPPRPHPLFAAVDGDVEPWERAAPGEVSRAASRRG</sequence>
<evidence type="ECO:0000313" key="2">
    <source>
        <dbReference type="Proteomes" id="UP001164305"/>
    </source>
</evidence>
<accession>A0ABY6G397</accession>
<name>A0ABY6G397_9MICO</name>
<dbReference type="EMBL" id="CP107020">
    <property type="protein sequence ID" value="UYG17688.1"/>
    <property type="molecule type" value="Genomic_DNA"/>
</dbReference>